<accession>A0A2T4MZI1</accession>
<protein>
    <submittedName>
        <fullName evidence="1">Uncharacterized protein</fullName>
    </submittedName>
</protein>
<dbReference type="EMBL" id="PZKL01000037">
    <property type="protein sequence ID" value="PTH79982.1"/>
    <property type="molecule type" value="Genomic_DNA"/>
</dbReference>
<proteinExistence type="predicted"/>
<name>A0A2T4MZI1_AERVE</name>
<evidence type="ECO:0000313" key="2">
    <source>
        <dbReference type="Proteomes" id="UP000241986"/>
    </source>
</evidence>
<dbReference type="AlphaFoldDB" id="A0A2T4MZI1"/>
<sequence length="655" mass="75111">MNDKHAVSHSVISENEGHLLEKDGDKGIFFIGQWHWAKAVWNDDGRGEHITKKIGDNHYFLMCITHIGSNFIELNEPSGARLSSLHKRVLFSDAFEQLIFEPCHEQIIQDFINAGQEKSKAILGQISLLAAKFGLQVSGDVSSFVSGKSLPSPIQESSSTGIAVLSDVMDVNAFKGEMIVFKEKTLPSMQGDLERTCQVITKWVLASTMIPSAMMQSIKNDMKKIDDRIEDVGLYAGIDEDTVLVRDGIPAGADEMIHVMQRRLYMDEECLLDYDAGGMSFTKISEFDRWLCRNGNAERLLPFSKTVVAFKVRRKTKSYDNSIHAFVRFSLEKQDEQTFLYVRNGEKIYRISTMLDFDEMIFPSDDGFINEPVMVYMFCGKVKNVITVREYEQVLTQIEESKKAGDIDRHHSSLFDDIRHGRYQAFDNQNVYFDEINQYFSDKIKKYNKVSVVLQGLLDRSEALSPHGRISLSKPSDFIKHIKLIYDAEYVLYSGEKPDFEAFRAALNDKITSESVFVGQHEAFVQRETDRENKRRLRSAYGDELRELDRYIPANNEGPGKLAIASKQMKTGKAVFTWYREPSVNYMGRDYYDKKIKDSITVPFSMLLNASAYQKGDYKRFFSDPRTRQEYLKWAPYLLMAENYACGMEEPSRPV</sequence>
<dbReference type="Proteomes" id="UP000241986">
    <property type="component" value="Unassembled WGS sequence"/>
</dbReference>
<gene>
    <name evidence="1" type="ORF">DAA48_15540</name>
</gene>
<dbReference type="RefSeq" id="WP_107683864.1">
    <property type="nucleotide sequence ID" value="NZ_PZKL01000037.1"/>
</dbReference>
<evidence type="ECO:0000313" key="1">
    <source>
        <dbReference type="EMBL" id="PTH79982.1"/>
    </source>
</evidence>
<organism evidence="1 2">
    <name type="scientific">Aeromonas veronii</name>
    <dbReference type="NCBI Taxonomy" id="654"/>
    <lineage>
        <taxon>Bacteria</taxon>
        <taxon>Pseudomonadati</taxon>
        <taxon>Pseudomonadota</taxon>
        <taxon>Gammaproteobacteria</taxon>
        <taxon>Aeromonadales</taxon>
        <taxon>Aeromonadaceae</taxon>
        <taxon>Aeromonas</taxon>
    </lineage>
</organism>
<reference evidence="1 2" key="1">
    <citation type="submission" date="2018-03" db="EMBL/GenBank/DDBJ databases">
        <title>Aeromonas veronii whole genome sequencing and analysis.</title>
        <authorList>
            <person name="Xie H."/>
            <person name="Liu T."/>
            <person name="Wang K."/>
        </authorList>
    </citation>
    <scope>NUCLEOTIDE SEQUENCE [LARGE SCALE GENOMIC DNA]</scope>
    <source>
        <strain evidence="1 2">XH.VA.1</strain>
    </source>
</reference>
<comment type="caution">
    <text evidence="1">The sequence shown here is derived from an EMBL/GenBank/DDBJ whole genome shotgun (WGS) entry which is preliminary data.</text>
</comment>